<evidence type="ECO:0000313" key="1">
    <source>
        <dbReference type="EMBL" id="KAF2123803.1"/>
    </source>
</evidence>
<dbReference type="EMBL" id="ML977522">
    <property type="protein sequence ID" value="KAF2123803.1"/>
    <property type="molecule type" value="Genomic_DNA"/>
</dbReference>
<dbReference type="GeneID" id="54411462"/>
<keyword evidence="2" id="KW-1185">Reference proteome</keyword>
<evidence type="ECO:0000313" key="2">
    <source>
        <dbReference type="Proteomes" id="UP000799771"/>
    </source>
</evidence>
<dbReference type="RefSeq" id="XP_033518197.1">
    <property type="nucleotide sequence ID" value="XM_033671030.1"/>
</dbReference>
<accession>A0A6A5ZY47</accession>
<sequence length="156" mass="17010">MYVFCDLCTPTVCTKCLPTHTTLADDAIALSTAPYTICATASSDGVRAVQGIDLAIAAHLRPHLVNLQISFEIMFGPLNKLPLAVTPPIPCRRGLHVITARKAFFCRAFSGSQLLLIINEPSPRIVDRFAHRRSNTLLCNVPRQHIAAVHNIIASL</sequence>
<proteinExistence type="predicted"/>
<dbReference type="AlphaFoldDB" id="A0A6A5ZY47"/>
<organism evidence="1 2">
    <name type="scientific">Dothidotthia symphoricarpi CBS 119687</name>
    <dbReference type="NCBI Taxonomy" id="1392245"/>
    <lineage>
        <taxon>Eukaryota</taxon>
        <taxon>Fungi</taxon>
        <taxon>Dikarya</taxon>
        <taxon>Ascomycota</taxon>
        <taxon>Pezizomycotina</taxon>
        <taxon>Dothideomycetes</taxon>
        <taxon>Pleosporomycetidae</taxon>
        <taxon>Pleosporales</taxon>
        <taxon>Dothidotthiaceae</taxon>
        <taxon>Dothidotthia</taxon>
    </lineage>
</organism>
<gene>
    <name evidence="1" type="ORF">P153DRAFT_391233</name>
</gene>
<name>A0A6A5ZY47_9PLEO</name>
<reference evidence="1" key="1">
    <citation type="journal article" date="2020" name="Stud. Mycol.">
        <title>101 Dothideomycetes genomes: a test case for predicting lifestyles and emergence of pathogens.</title>
        <authorList>
            <person name="Haridas S."/>
            <person name="Albert R."/>
            <person name="Binder M."/>
            <person name="Bloem J."/>
            <person name="Labutti K."/>
            <person name="Salamov A."/>
            <person name="Andreopoulos B."/>
            <person name="Baker S."/>
            <person name="Barry K."/>
            <person name="Bills G."/>
            <person name="Bluhm B."/>
            <person name="Cannon C."/>
            <person name="Castanera R."/>
            <person name="Culley D."/>
            <person name="Daum C."/>
            <person name="Ezra D."/>
            <person name="Gonzalez J."/>
            <person name="Henrissat B."/>
            <person name="Kuo A."/>
            <person name="Liang C."/>
            <person name="Lipzen A."/>
            <person name="Lutzoni F."/>
            <person name="Magnuson J."/>
            <person name="Mondo S."/>
            <person name="Nolan M."/>
            <person name="Ohm R."/>
            <person name="Pangilinan J."/>
            <person name="Park H.-J."/>
            <person name="Ramirez L."/>
            <person name="Alfaro M."/>
            <person name="Sun H."/>
            <person name="Tritt A."/>
            <person name="Yoshinaga Y."/>
            <person name="Zwiers L.-H."/>
            <person name="Turgeon B."/>
            <person name="Goodwin S."/>
            <person name="Spatafora J."/>
            <person name="Crous P."/>
            <person name="Grigoriev I."/>
        </authorList>
    </citation>
    <scope>NUCLEOTIDE SEQUENCE</scope>
    <source>
        <strain evidence="1">CBS 119687</strain>
    </source>
</reference>
<dbReference type="Proteomes" id="UP000799771">
    <property type="component" value="Unassembled WGS sequence"/>
</dbReference>
<protein>
    <submittedName>
        <fullName evidence="1">Uncharacterized protein</fullName>
    </submittedName>
</protein>